<organism evidence="2 3">
    <name type="scientific">Streptomyces lateritius</name>
    <dbReference type="NCBI Taxonomy" id="67313"/>
    <lineage>
        <taxon>Bacteria</taxon>
        <taxon>Bacillati</taxon>
        <taxon>Actinomycetota</taxon>
        <taxon>Actinomycetes</taxon>
        <taxon>Kitasatosporales</taxon>
        <taxon>Streptomycetaceae</taxon>
        <taxon>Streptomyces</taxon>
    </lineage>
</organism>
<name>A0ABW6YIK5_9ACTN</name>
<evidence type="ECO:0000313" key="3">
    <source>
        <dbReference type="Proteomes" id="UP001603013"/>
    </source>
</evidence>
<sequence length="20" mass="2146">MSGICPNCGSELVPRPRRSS</sequence>
<dbReference type="InterPro" id="IPR010696">
    <property type="entry name" value="DUF1272"/>
</dbReference>
<accession>A0ABW6YIK5</accession>
<dbReference type="EMBL" id="JBIBSM010000016">
    <property type="protein sequence ID" value="MFF8279680.1"/>
    <property type="molecule type" value="Genomic_DNA"/>
</dbReference>
<evidence type="ECO:0000313" key="2">
    <source>
        <dbReference type="EMBL" id="MFF8279680.1"/>
    </source>
</evidence>
<dbReference type="Proteomes" id="UP001603013">
    <property type="component" value="Unassembled WGS sequence"/>
</dbReference>
<protein>
    <submittedName>
        <fullName evidence="2">DUF1272 domain-containing protein</fullName>
    </submittedName>
</protein>
<dbReference type="Pfam" id="PF06906">
    <property type="entry name" value="DUF1272"/>
    <property type="match status" value="1"/>
</dbReference>
<proteinExistence type="predicted"/>
<evidence type="ECO:0000256" key="1">
    <source>
        <dbReference type="SAM" id="MobiDB-lite"/>
    </source>
</evidence>
<feature type="region of interest" description="Disordered" evidence="1">
    <location>
        <begin position="1"/>
        <end position="20"/>
    </location>
</feature>
<keyword evidence="3" id="KW-1185">Reference proteome</keyword>
<comment type="caution">
    <text evidence="2">The sequence shown here is derived from an EMBL/GenBank/DDBJ whole genome shotgun (WGS) entry which is preliminary data.</text>
</comment>
<gene>
    <name evidence="2" type="ORF">ACF05T_26815</name>
</gene>
<reference evidence="2 3" key="1">
    <citation type="submission" date="2024-10" db="EMBL/GenBank/DDBJ databases">
        <title>The Natural Products Discovery Center: Release of the First 8490 Sequenced Strains for Exploring Actinobacteria Biosynthetic Diversity.</title>
        <authorList>
            <person name="Kalkreuter E."/>
            <person name="Kautsar S.A."/>
            <person name="Yang D."/>
            <person name="Bader C.D."/>
            <person name="Teijaro C.N."/>
            <person name="Fluegel L."/>
            <person name="Davis C.M."/>
            <person name="Simpson J.R."/>
            <person name="Lauterbach L."/>
            <person name="Steele A.D."/>
            <person name="Gui C."/>
            <person name="Meng S."/>
            <person name="Li G."/>
            <person name="Viehrig K."/>
            <person name="Ye F."/>
            <person name="Su P."/>
            <person name="Kiefer A.F."/>
            <person name="Nichols A."/>
            <person name="Cepeda A.J."/>
            <person name="Yan W."/>
            <person name="Fan B."/>
            <person name="Jiang Y."/>
            <person name="Adhikari A."/>
            <person name="Zheng C.-J."/>
            <person name="Schuster L."/>
            <person name="Cowan T.M."/>
            <person name="Smanski M.J."/>
            <person name="Chevrette M.G."/>
            <person name="De Carvalho L.P.S."/>
            <person name="Shen B."/>
        </authorList>
    </citation>
    <scope>NUCLEOTIDE SEQUENCE [LARGE SCALE GENOMIC DNA]</scope>
    <source>
        <strain evidence="2 3">NPDC015755</strain>
    </source>
</reference>
<dbReference type="RefSeq" id="WP_391936654.1">
    <property type="nucleotide sequence ID" value="NZ_JBIBSM010000016.1"/>
</dbReference>